<reference evidence="1" key="1">
    <citation type="submission" date="2021-03" db="EMBL/GenBank/DDBJ databases">
        <authorList>
            <person name="Bekaert M."/>
        </authorList>
    </citation>
    <scope>NUCLEOTIDE SEQUENCE</scope>
</reference>
<organism evidence="1 2">
    <name type="scientific">Mytilus edulis</name>
    <name type="common">Blue mussel</name>
    <dbReference type="NCBI Taxonomy" id="6550"/>
    <lineage>
        <taxon>Eukaryota</taxon>
        <taxon>Metazoa</taxon>
        <taxon>Spiralia</taxon>
        <taxon>Lophotrochozoa</taxon>
        <taxon>Mollusca</taxon>
        <taxon>Bivalvia</taxon>
        <taxon>Autobranchia</taxon>
        <taxon>Pteriomorphia</taxon>
        <taxon>Mytilida</taxon>
        <taxon>Mytiloidea</taxon>
        <taxon>Mytilidae</taxon>
        <taxon>Mytilinae</taxon>
        <taxon>Mytilus</taxon>
    </lineage>
</organism>
<name>A0A8S3U6Z5_MYTED</name>
<accession>A0A8S3U6Z5</accession>
<dbReference type="AlphaFoldDB" id="A0A8S3U6Z5"/>
<proteinExistence type="predicted"/>
<evidence type="ECO:0000313" key="1">
    <source>
        <dbReference type="EMBL" id="CAG2241371.1"/>
    </source>
</evidence>
<keyword evidence="2" id="KW-1185">Reference proteome</keyword>
<gene>
    <name evidence="1" type="ORF">MEDL_53599</name>
</gene>
<sequence length="271" mass="31675">MWDDQIIARSDNIRKKEEVDQICLEIEQKIQQTTTGTGQIESIKDLSCSWEIIGMNQIPLSQEEQALLYLHRMLDSAIFKNDHIIVNKNDQRFAISIQLNDVNASEKMQLESDIKQVIANKRSELFSSEVKFTAEELVFLDKEHVYGDLLDNRLNLTSCNHYQRAYIRCAWYIGKCTCDDRRRTHTSDRNLLDLRRDVFCHEWKLSNGNFINIINPEDERWVCKQSAVFKIIVKDKTSSCECFIQPEGFAIKLYIPEWTANGKEKHTVFSS</sequence>
<dbReference type="EMBL" id="CAJPWZ010002584">
    <property type="protein sequence ID" value="CAG2241371.1"/>
    <property type="molecule type" value="Genomic_DNA"/>
</dbReference>
<protein>
    <submittedName>
        <fullName evidence="1">Uncharacterized protein</fullName>
    </submittedName>
</protein>
<comment type="caution">
    <text evidence="1">The sequence shown here is derived from an EMBL/GenBank/DDBJ whole genome shotgun (WGS) entry which is preliminary data.</text>
</comment>
<dbReference type="Proteomes" id="UP000683360">
    <property type="component" value="Unassembled WGS sequence"/>
</dbReference>
<evidence type="ECO:0000313" key="2">
    <source>
        <dbReference type="Proteomes" id="UP000683360"/>
    </source>
</evidence>